<reference evidence="2 3" key="1">
    <citation type="submission" date="2020-08" db="EMBL/GenBank/DDBJ databases">
        <title>Genomic Encyclopedia of Type Strains, Phase IV (KMG-IV): sequencing the most valuable type-strain genomes for metagenomic binning, comparative biology and taxonomic classification.</title>
        <authorList>
            <person name="Goeker M."/>
        </authorList>
    </citation>
    <scope>NUCLEOTIDE SEQUENCE [LARGE SCALE GENOMIC DNA]</scope>
    <source>
        <strain evidence="2 3">DSM 103733</strain>
    </source>
</reference>
<name>A0A841JT54_9BACT</name>
<keyword evidence="3" id="KW-1185">Reference proteome</keyword>
<organism evidence="2 3">
    <name type="scientific">Silvibacterium bohemicum</name>
    <dbReference type="NCBI Taxonomy" id="1577686"/>
    <lineage>
        <taxon>Bacteria</taxon>
        <taxon>Pseudomonadati</taxon>
        <taxon>Acidobacteriota</taxon>
        <taxon>Terriglobia</taxon>
        <taxon>Terriglobales</taxon>
        <taxon>Acidobacteriaceae</taxon>
        <taxon>Silvibacterium</taxon>
    </lineage>
</organism>
<evidence type="ECO:0000313" key="2">
    <source>
        <dbReference type="EMBL" id="MBB6142121.1"/>
    </source>
</evidence>
<evidence type="ECO:0000256" key="1">
    <source>
        <dbReference type="SAM" id="MobiDB-lite"/>
    </source>
</evidence>
<dbReference type="EMBL" id="JACHEK010000001">
    <property type="protein sequence ID" value="MBB6142121.1"/>
    <property type="molecule type" value="Genomic_DNA"/>
</dbReference>
<sequence>MSKADEVIRYVRRTYVEPALEGGHRIIKIRAGDVHKALQLNNRVPSVCQALLSQRFLDQNSLELVEKHGPPSGSSTTMVFTYRLHRDAKSSTSRNGHSGSDSQPSLLLSLRGAGKELFAKLGGGETLLQEERRRWNTDTAPLSRRKA</sequence>
<protein>
    <submittedName>
        <fullName evidence="2">Uncharacterized protein</fullName>
    </submittedName>
</protein>
<feature type="compositionally biased region" description="Polar residues" evidence="1">
    <location>
        <begin position="90"/>
        <end position="106"/>
    </location>
</feature>
<proteinExistence type="predicted"/>
<comment type="caution">
    <text evidence="2">The sequence shown here is derived from an EMBL/GenBank/DDBJ whole genome shotgun (WGS) entry which is preliminary data.</text>
</comment>
<dbReference type="AlphaFoldDB" id="A0A841JT54"/>
<gene>
    <name evidence="2" type="ORF">HNQ77_000059</name>
</gene>
<feature type="region of interest" description="Disordered" evidence="1">
    <location>
        <begin position="84"/>
        <end position="106"/>
    </location>
</feature>
<evidence type="ECO:0000313" key="3">
    <source>
        <dbReference type="Proteomes" id="UP000538666"/>
    </source>
</evidence>
<dbReference type="Proteomes" id="UP000538666">
    <property type="component" value="Unassembled WGS sequence"/>
</dbReference>
<accession>A0A841JT54</accession>